<protein>
    <submittedName>
        <fullName evidence="1">Uncharacterized protein</fullName>
    </submittedName>
</protein>
<reference evidence="1 2" key="1">
    <citation type="submission" date="2022-08" db="EMBL/GenBank/DDBJ databases">
        <title>novel species in genus Aeromicrobium.</title>
        <authorList>
            <person name="Ye L."/>
        </authorList>
    </citation>
    <scope>NUCLEOTIDE SEQUENCE [LARGE SCALE GENOMIC DNA]</scope>
    <source>
        <strain evidence="2">zg-Y1379</strain>
    </source>
</reference>
<dbReference type="Proteomes" id="UP001316184">
    <property type="component" value="Chromosome"/>
</dbReference>
<sequence length="209" mass="22603">MSSATDRGPRSRTVDPADDWRLLLPPTWLTIPTEPEAGRVVVSRLIDRMMEGKPRDALIDVRVELDRTLRRQLADAARAGATHVHALSEPLAGVPVSASLTVSPIRTPGHPDELASALNLVLGDGHGVLEHGYAQAGSHPALRRVRRVPVPQDLTHGKELMSTCVDYVVPTSDRSVLLLAFSTTTWQIEEELVALFDAIASTLHQGAPA</sequence>
<accession>A0ABY5M9L2</accession>
<keyword evidence="2" id="KW-1185">Reference proteome</keyword>
<dbReference type="EMBL" id="CP102173">
    <property type="protein sequence ID" value="UUP13675.1"/>
    <property type="molecule type" value="Genomic_DNA"/>
</dbReference>
<proteinExistence type="predicted"/>
<gene>
    <name evidence="1" type="ORF">NQV15_17770</name>
</gene>
<dbReference type="RefSeq" id="WP_232402351.1">
    <property type="nucleotide sequence ID" value="NZ_CP102173.1"/>
</dbReference>
<name>A0ABY5M9L2_9ACTN</name>
<evidence type="ECO:0000313" key="1">
    <source>
        <dbReference type="EMBL" id="UUP13675.1"/>
    </source>
</evidence>
<evidence type="ECO:0000313" key="2">
    <source>
        <dbReference type="Proteomes" id="UP001316184"/>
    </source>
</evidence>
<organism evidence="1 2">
    <name type="scientific">Aeromicrobium wangtongii</name>
    <dbReference type="NCBI Taxonomy" id="2969247"/>
    <lineage>
        <taxon>Bacteria</taxon>
        <taxon>Bacillati</taxon>
        <taxon>Actinomycetota</taxon>
        <taxon>Actinomycetes</taxon>
        <taxon>Propionibacteriales</taxon>
        <taxon>Nocardioidaceae</taxon>
        <taxon>Aeromicrobium</taxon>
    </lineage>
</organism>